<accession>A0A815LC10</accession>
<dbReference type="SUPFAM" id="SSF48726">
    <property type="entry name" value="Immunoglobulin"/>
    <property type="match status" value="4"/>
</dbReference>
<gene>
    <name evidence="7" type="ORF">VCS650_LOCUS36914</name>
</gene>
<feature type="transmembrane region" description="Helical" evidence="3">
    <location>
        <begin position="809"/>
        <end position="837"/>
    </location>
</feature>
<dbReference type="GO" id="GO:0005886">
    <property type="term" value="C:plasma membrane"/>
    <property type="evidence" value="ECO:0007669"/>
    <property type="project" value="TreeGrafter"/>
</dbReference>
<feature type="domain" description="Ig-like" evidence="5">
    <location>
        <begin position="116"/>
        <end position="197"/>
    </location>
</feature>
<dbReference type="InterPro" id="IPR013783">
    <property type="entry name" value="Ig-like_fold"/>
</dbReference>
<feature type="domain" description="Fibronectin type-III" evidence="6">
    <location>
        <begin position="693"/>
        <end position="788"/>
    </location>
</feature>
<comment type="caution">
    <text evidence="7">The sequence shown here is derived from an EMBL/GenBank/DDBJ whole genome shotgun (WGS) entry which is preliminary data.</text>
</comment>
<dbReference type="CDD" id="cd00063">
    <property type="entry name" value="FN3"/>
    <property type="match status" value="3"/>
</dbReference>
<keyword evidence="3" id="KW-0472">Membrane</keyword>
<feature type="compositionally biased region" description="Polar residues" evidence="2">
    <location>
        <begin position="1127"/>
        <end position="1149"/>
    </location>
</feature>
<keyword evidence="1" id="KW-0393">Immunoglobulin domain</keyword>
<feature type="domain" description="Fibronectin type-III" evidence="6">
    <location>
        <begin position="497"/>
        <end position="593"/>
    </location>
</feature>
<dbReference type="PANTHER" id="PTHR10075">
    <property type="entry name" value="BASIGIN RELATED"/>
    <property type="match status" value="1"/>
</dbReference>
<dbReference type="Pfam" id="PF00041">
    <property type="entry name" value="fn3"/>
    <property type="match status" value="2"/>
</dbReference>
<dbReference type="InterPro" id="IPR036116">
    <property type="entry name" value="FN3_sf"/>
</dbReference>
<dbReference type="Pfam" id="PF13927">
    <property type="entry name" value="Ig_3"/>
    <property type="match status" value="4"/>
</dbReference>
<evidence type="ECO:0000256" key="2">
    <source>
        <dbReference type="SAM" id="MobiDB-lite"/>
    </source>
</evidence>
<evidence type="ECO:0000256" key="4">
    <source>
        <dbReference type="SAM" id="SignalP"/>
    </source>
</evidence>
<proteinExistence type="predicted"/>
<evidence type="ECO:0000259" key="6">
    <source>
        <dbReference type="PROSITE" id="PS50853"/>
    </source>
</evidence>
<dbReference type="GO" id="GO:0030424">
    <property type="term" value="C:axon"/>
    <property type="evidence" value="ECO:0007669"/>
    <property type="project" value="TreeGrafter"/>
</dbReference>
<name>A0A815LC10_9BILA</name>
<dbReference type="InterPro" id="IPR003961">
    <property type="entry name" value="FN3_dom"/>
</dbReference>
<feature type="domain" description="Ig-like" evidence="5">
    <location>
        <begin position="202"/>
        <end position="263"/>
    </location>
</feature>
<dbReference type="SMART" id="SM00409">
    <property type="entry name" value="IG"/>
    <property type="match status" value="5"/>
</dbReference>
<keyword evidence="3" id="KW-0812">Transmembrane</keyword>
<feature type="domain" description="Ig-like" evidence="5">
    <location>
        <begin position="385"/>
        <end position="470"/>
    </location>
</feature>
<evidence type="ECO:0000259" key="5">
    <source>
        <dbReference type="PROSITE" id="PS50835"/>
    </source>
</evidence>
<keyword evidence="3" id="KW-1133">Transmembrane helix</keyword>
<dbReference type="InterPro" id="IPR036179">
    <property type="entry name" value="Ig-like_dom_sf"/>
</dbReference>
<evidence type="ECO:0000256" key="1">
    <source>
        <dbReference type="ARBA" id="ARBA00023319"/>
    </source>
</evidence>
<dbReference type="Gene3D" id="2.60.40.10">
    <property type="entry name" value="Immunoglobulins"/>
    <property type="match status" value="8"/>
</dbReference>
<evidence type="ECO:0000313" key="7">
    <source>
        <dbReference type="EMBL" id="CAF1407917.1"/>
    </source>
</evidence>
<dbReference type="Proteomes" id="UP000663891">
    <property type="component" value="Unassembled WGS sequence"/>
</dbReference>
<dbReference type="InterPro" id="IPR003598">
    <property type="entry name" value="Ig_sub2"/>
</dbReference>
<feature type="signal peptide" evidence="4">
    <location>
        <begin position="1"/>
        <end position="16"/>
    </location>
</feature>
<dbReference type="SUPFAM" id="SSF49265">
    <property type="entry name" value="Fibronectin type III"/>
    <property type="match status" value="2"/>
</dbReference>
<keyword evidence="4" id="KW-0732">Signal</keyword>
<dbReference type="PROSITE" id="PS50853">
    <property type="entry name" value="FN3"/>
    <property type="match status" value="2"/>
</dbReference>
<sequence>MIPILFISLLFHLCQSNNNPPVIIEEPQDIIAELDKPMAIHCRAELSPLDDLQIDWYKDGLLVTTDPNARIITEFMALHVINTMPQDAGVYYCIAKNSHGQTQSRKARIQFLKLDKEFIISPISTSASLGERIHLSCQPPYGSPTPKVYWTKDEKNLSLPLDNYDLILPSIQISDFGSYRCIASNGLIRQSSVANITEFHQPKITIQPLSSRIDVRLGQAINLQCEIDNKQYTIEWHFQNKIIRNNTIDILSIEFNQSGIYTCIGRYEKYTFNKQILLAVYEHEIINNEEIFYSESNLTVFAGRSAIIECQLPFNSDNEITWMITNHTEINNITFDFLDKNQYRFKIHPIKDYHKNILFKCAYENKLKQSQGLIQLNVEKVLPPPIVSYIPNNQTVPIGVQVILSCESNNEDSIQWSFTPYNRPYKTIKVINNRKYRIEKNHDLIIRHPEKNDAGIYKCILTNNNNDKTTWIGHLQIEDNRFNAKIHRVERKDLPQAPSQPLAITINSNSIKLAWNSQSIDILDYLIEYYDLNPDNKNLEWKYFSTKNRTSQQIINNLQSNAIYQFMIRARNSYGYGPPSILSELIEIKTNQQSTNELIYLYDPIMIQGTSITIKWNILQKNHLIKQFSIYIINEKESKERIEIITNSLTSYTINNLQSNTDYTIYLVPLHDTLNYPSNKINIRTLENTPSSSPINVIVQLISTTSLSVHWNPPLDNETNGEIIAYKIHCLASNETNSIHLANISSDVKGLFIKSLIENMEYCISIAARTRIGYGPYSQPICVTMNNKFLQMNHNGFKYRLYEMISQPWFLPGIILLSIFFTCIFCYGIWLCLHYIIQQHHHRMKFNRSASSFNQSDELPVHKTLSNGKRYDLIKDTPPASSSTGLWIDSIPNGIHLQCCTTTTASASSNSEHYSMNVHKNPINALLHESRQQQQHLNPYATTGIYQQTTPIYSEAIHSPLSSHHLLSDQQQQQRTLSSPLVQYQPPWLDHHSSSTLHYHTQSHTPYNHSHCIYCTSQSHPHTPSSIHRMLHTSTCHHQNNNNTSIAITNESTQMTSDNNQMTTHNVSLAEDQSCTEPIMDSLGEENMITSWTSSSDDTNPESISTSAAADKIQHEKINNEQEHLSSEGSIFSDSDIQQQDETNTSPSVNFERGPSFFTPNV</sequence>
<dbReference type="InterPro" id="IPR007110">
    <property type="entry name" value="Ig-like_dom"/>
</dbReference>
<protein>
    <submittedName>
        <fullName evidence="7">Uncharacterized protein</fullName>
    </submittedName>
</protein>
<evidence type="ECO:0000256" key="3">
    <source>
        <dbReference type="SAM" id="Phobius"/>
    </source>
</evidence>
<organism evidence="7 8">
    <name type="scientific">Adineta steineri</name>
    <dbReference type="NCBI Taxonomy" id="433720"/>
    <lineage>
        <taxon>Eukaryota</taxon>
        <taxon>Metazoa</taxon>
        <taxon>Spiralia</taxon>
        <taxon>Gnathifera</taxon>
        <taxon>Rotifera</taxon>
        <taxon>Eurotatoria</taxon>
        <taxon>Bdelloidea</taxon>
        <taxon>Adinetida</taxon>
        <taxon>Adinetidae</taxon>
        <taxon>Adineta</taxon>
    </lineage>
</organism>
<dbReference type="EMBL" id="CAJNON010000947">
    <property type="protein sequence ID" value="CAF1407917.1"/>
    <property type="molecule type" value="Genomic_DNA"/>
</dbReference>
<feature type="chain" id="PRO_5032619763" evidence="4">
    <location>
        <begin position="17"/>
        <end position="1162"/>
    </location>
</feature>
<dbReference type="SMART" id="SM00408">
    <property type="entry name" value="IGc2"/>
    <property type="match status" value="4"/>
</dbReference>
<dbReference type="AlphaFoldDB" id="A0A815LC10"/>
<feature type="domain" description="Ig-like" evidence="5">
    <location>
        <begin position="21"/>
        <end position="110"/>
    </location>
</feature>
<dbReference type="SMART" id="SM00060">
    <property type="entry name" value="FN3"/>
    <property type="match status" value="2"/>
</dbReference>
<dbReference type="GO" id="GO:0007411">
    <property type="term" value="P:axon guidance"/>
    <property type="evidence" value="ECO:0007669"/>
    <property type="project" value="TreeGrafter"/>
</dbReference>
<dbReference type="GO" id="GO:0070593">
    <property type="term" value="P:dendrite self-avoidance"/>
    <property type="evidence" value="ECO:0007669"/>
    <property type="project" value="TreeGrafter"/>
</dbReference>
<feature type="region of interest" description="Disordered" evidence="2">
    <location>
        <begin position="1117"/>
        <end position="1162"/>
    </location>
</feature>
<evidence type="ECO:0000313" key="8">
    <source>
        <dbReference type="Proteomes" id="UP000663891"/>
    </source>
</evidence>
<dbReference type="OrthoDB" id="428111at2759"/>
<dbReference type="InterPro" id="IPR003599">
    <property type="entry name" value="Ig_sub"/>
</dbReference>
<dbReference type="PANTHER" id="PTHR10075:SF14">
    <property type="entry name" value="CELL ADHESION MOLECULE DSCAM2-RELATED"/>
    <property type="match status" value="1"/>
</dbReference>
<dbReference type="PROSITE" id="PS50835">
    <property type="entry name" value="IG_LIKE"/>
    <property type="match status" value="4"/>
</dbReference>
<feature type="compositionally biased region" description="Basic and acidic residues" evidence="2">
    <location>
        <begin position="1117"/>
        <end position="1126"/>
    </location>
</feature>
<dbReference type="GO" id="GO:0098632">
    <property type="term" value="F:cell-cell adhesion mediator activity"/>
    <property type="evidence" value="ECO:0007669"/>
    <property type="project" value="TreeGrafter"/>
</dbReference>
<reference evidence="7" key="1">
    <citation type="submission" date="2021-02" db="EMBL/GenBank/DDBJ databases">
        <authorList>
            <person name="Nowell W R."/>
        </authorList>
    </citation>
    <scope>NUCLEOTIDE SEQUENCE</scope>
</reference>
<dbReference type="GO" id="GO:0007156">
    <property type="term" value="P:homophilic cell adhesion via plasma membrane adhesion molecules"/>
    <property type="evidence" value="ECO:0007669"/>
    <property type="project" value="TreeGrafter"/>
</dbReference>